<keyword evidence="2" id="KW-1185">Reference proteome</keyword>
<feature type="non-terminal residue" evidence="1">
    <location>
        <position position="1"/>
    </location>
</feature>
<sequence length="192" mass="21310">QPTTSIFVGQLSWNIDNDWLKSEFEQCGEVTGARVQMDRNTGRSRGFGYVDFATPEAAERAIELNGKEIDGRPIKVDRSTRTSGDNKFKAEKRARAFGDQVNEPSSVLFVGNIPWNADQDALYEVFADYGEIKNVRIPTDRDSGKPKGYAYVEFGDVETAKKALEGAAGQEINGRPIRLDFDYSSPRDNSGS</sequence>
<organism evidence="1 2">
    <name type="scientific">Vararia minispora EC-137</name>
    <dbReference type="NCBI Taxonomy" id="1314806"/>
    <lineage>
        <taxon>Eukaryota</taxon>
        <taxon>Fungi</taxon>
        <taxon>Dikarya</taxon>
        <taxon>Basidiomycota</taxon>
        <taxon>Agaricomycotina</taxon>
        <taxon>Agaricomycetes</taxon>
        <taxon>Russulales</taxon>
        <taxon>Lachnocladiaceae</taxon>
        <taxon>Vararia</taxon>
    </lineage>
</organism>
<evidence type="ECO:0000313" key="2">
    <source>
        <dbReference type="Proteomes" id="UP000814128"/>
    </source>
</evidence>
<dbReference type="Proteomes" id="UP000814128">
    <property type="component" value="Unassembled WGS sequence"/>
</dbReference>
<gene>
    <name evidence="1" type="ORF">K488DRAFT_26712</name>
</gene>
<evidence type="ECO:0000313" key="1">
    <source>
        <dbReference type="EMBL" id="KAI0029683.1"/>
    </source>
</evidence>
<proteinExistence type="predicted"/>
<reference evidence="1" key="1">
    <citation type="submission" date="2021-02" db="EMBL/GenBank/DDBJ databases">
        <authorList>
            <consortium name="DOE Joint Genome Institute"/>
            <person name="Ahrendt S."/>
            <person name="Looney B.P."/>
            <person name="Miyauchi S."/>
            <person name="Morin E."/>
            <person name="Drula E."/>
            <person name="Courty P.E."/>
            <person name="Chicoki N."/>
            <person name="Fauchery L."/>
            <person name="Kohler A."/>
            <person name="Kuo A."/>
            <person name="Labutti K."/>
            <person name="Pangilinan J."/>
            <person name="Lipzen A."/>
            <person name="Riley R."/>
            <person name="Andreopoulos W."/>
            <person name="He G."/>
            <person name="Johnson J."/>
            <person name="Barry K.W."/>
            <person name="Grigoriev I.V."/>
            <person name="Nagy L."/>
            <person name="Hibbett D."/>
            <person name="Henrissat B."/>
            <person name="Matheny P.B."/>
            <person name="Labbe J."/>
            <person name="Martin F."/>
        </authorList>
    </citation>
    <scope>NUCLEOTIDE SEQUENCE</scope>
    <source>
        <strain evidence="1">EC-137</strain>
    </source>
</reference>
<reference evidence="1" key="2">
    <citation type="journal article" date="2022" name="New Phytol.">
        <title>Evolutionary transition to the ectomycorrhizal habit in the genomes of a hyperdiverse lineage of mushroom-forming fungi.</title>
        <authorList>
            <person name="Looney B."/>
            <person name="Miyauchi S."/>
            <person name="Morin E."/>
            <person name="Drula E."/>
            <person name="Courty P.E."/>
            <person name="Kohler A."/>
            <person name="Kuo A."/>
            <person name="LaButti K."/>
            <person name="Pangilinan J."/>
            <person name="Lipzen A."/>
            <person name="Riley R."/>
            <person name="Andreopoulos W."/>
            <person name="He G."/>
            <person name="Johnson J."/>
            <person name="Nolan M."/>
            <person name="Tritt A."/>
            <person name="Barry K.W."/>
            <person name="Grigoriev I.V."/>
            <person name="Nagy L.G."/>
            <person name="Hibbett D."/>
            <person name="Henrissat B."/>
            <person name="Matheny P.B."/>
            <person name="Labbe J."/>
            <person name="Martin F.M."/>
        </authorList>
    </citation>
    <scope>NUCLEOTIDE SEQUENCE</scope>
    <source>
        <strain evidence="1">EC-137</strain>
    </source>
</reference>
<protein>
    <submittedName>
        <fullName evidence="1">Uncharacterized protein</fullName>
    </submittedName>
</protein>
<dbReference type="EMBL" id="MU273662">
    <property type="protein sequence ID" value="KAI0029683.1"/>
    <property type="molecule type" value="Genomic_DNA"/>
</dbReference>
<accession>A0ACB8QD07</accession>
<name>A0ACB8QD07_9AGAM</name>
<feature type="non-terminal residue" evidence="1">
    <location>
        <position position="192"/>
    </location>
</feature>
<comment type="caution">
    <text evidence="1">The sequence shown here is derived from an EMBL/GenBank/DDBJ whole genome shotgun (WGS) entry which is preliminary data.</text>
</comment>